<protein>
    <submittedName>
        <fullName evidence="2">Uncharacterized protein</fullName>
    </submittedName>
</protein>
<dbReference type="EMBL" id="JAHXZJ010002609">
    <property type="protein sequence ID" value="KAH0539368.1"/>
    <property type="molecule type" value="Genomic_DNA"/>
</dbReference>
<keyword evidence="1" id="KW-0472">Membrane</keyword>
<sequence length="122" mass="14442">MVGVFIFYCVSNLHYFYTWKSINKTSQNLKESYKEKIKLVLSWLLNTVLWILLSFLAYTMCNLYFEKVDFFYEQNVRFDVDQESILCLTPQPFAEKLATTLSEKRINGAANFNQTDEFVQDS</sequence>
<name>A0AAV7HX76_COTGL</name>
<gene>
    <name evidence="2" type="ORF">KQX54_004356</name>
</gene>
<keyword evidence="1" id="KW-0812">Transmembrane</keyword>
<evidence type="ECO:0000256" key="1">
    <source>
        <dbReference type="SAM" id="Phobius"/>
    </source>
</evidence>
<evidence type="ECO:0000313" key="3">
    <source>
        <dbReference type="Proteomes" id="UP000826195"/>
    </source>
</evidence>
<feature type="transmembrane region" description="Helical" evidence="1">
    <location>
        <begin position="39"/>
        <end position="58"/>
    </location>
</feature>
<dbReference type="AlphaFoldDB" id="A0AAV7HX76"/>
<proteinExistence type="predicted"/>
<dbReference type="Proteomes" id="UP000826195">
    <property type="component" value="Unassembled WGS sequence"/>
</dbReference>
<keyword evidence="3" id="KW-1185">Reference proteome</keyword>
<reference evidence="2 3" key="1">
    <citation type="journal article" date="2021" name="J. Hered.">
        <title>A chromosome-level genome assembly of the parasitoid wasp, Cotesia glomerata (Hymenoptera: Braconidae).</title>
        <authorList>
            <person name="Pinto B.J."/>
            <person name="Weis J.J."/>
            <person name="Gamble T."/>
            <person name="Ode P.J."/>
            <person name="Paul R."/>
            <person name="Zaspel J.M."/>
        </authorList>
    </citation>
    <scope>NUCLEOTIDE SEQUENCE [LARGE SCALE GENOMIC DNA]</scope>
    <source>
        <strain evidence="2">CgM1</strain>
    </source>
</reference>
<accession>A0AAV7HX76</accession>
<organism evidence="2 3">
    <name type="scientific">Cotesia glomerata</name>
    <name type="common">Lepidopteran parasitic wasp</name>
    <name type="synonym">Apanteles glomeratus</name>
    <dbReference type="NCBI Taxonomy" id="32391"/>
    <lineage>
        <taxon>Eukaryota</taxon>
        <taxon>Metazoa</taxon>
        <taxon>Ecdysozoa</taxon>
        <taxon>Arthropoda</taxon>
        <taxon>Hexapoda</taxon>
        <taxon>Insecta</taxon>
        <taxon>Pterygota</taxon>
        <taxon>Neoptera</taxon>
        <taxon>Endopterygota</taxon>
        <taxon>Hymenoptera</taxon>
        <taxon>Apocrita</taxon>
        <taxon>Ichneumonoidea</taxon>
        <taxon>Braconidae</taxon>
        <taxon>Microgastrinae</taxon>
        <taxon>Cotesia</taxon>
    </lineage>
</organism>
<comment type="caution">
    <text evidence="2">The sequence shown here is derived from an EMBL/GenBank/DDBJ whole genome shotgun (WGS) entry which is preliminary data.</text>
</comment>
<evidence type="ECO:0000313" key="2">
    <source>
        <dbReference type="EMBL" id="KAH0539368.1"/>
    </source>
</evidence>
<keyword evidence="1" id="KW-1133">Transmembrane helix</keyword>